<sequence>MSSACTPIRQNTGSTSASLRTLWMKSGYLDIASLAMPSRVTFPKASISSFMGSSSNNDPSSSSEQPASCCYCCCGGCCWRLPSIKPFDHDVLDLSEHSEDLPHGTVSRGILFQGPELRPDTARAKVLLAKQLNGLHQIRYAVTASLTRICRYFFENTCTRFSQGLSSSGSGGKDKIVAAALELLSSSSSSTAAGRGSLFLLALLLWMTSTPERSSLRDYVSTMALINRREKSVLSSEVRARVSSHLYTNLCLGTNNISGPLLVEWFYVHRFVELDKKEVDKEEGKMGLVCNVEQLFLHGCQIGFCESLALTFLWDHQYERGELWEDWEFGSAAFPCMGTGHWTADGWPRNSNMQPHSQTIILFHAYFANI</sequence>
<dbReference type="AlphaFoldDB" id="A0AAV6J9A1"/>
<dbReference type="Proteomes" id="UP000823749">
    <property type="component" value="Chromosome 8"/>
</dbReference>
<evidence type="ECO:0000313" key="2">
    <source>
        <dbReference type="Proteomes" id="UP000823749"/>
    </source>
</evidence>
<keyword evidence="2" id="KW-1185">Reference proteome</keyword>
<evidence type="ECO:0000313" key="1">
    <source>
        <dbReference type="EMBL" id="KAG5536503.1"/>
    </source>
</evidence>
<dbReference type="EMBL" id="JACTNZ010000008">
    <property type="protein sequence ID" value="KAG5536503.1"/>
    <property type="molecule type" value="Genomic_DNA"/>
</dbReference>
<accession>A0AAV6J9A1</accession>
<name>A0AAV6J9A1_9ERIC</name>
<comment type="caution">
    <text evidence="1">The sequence shown here is derived from an EMBL/GenBank/DDBJ whole genome shotgun (WGS) entry which is preliminary data.</text>
</comment>
<proteinExistence type="predicted"/>
<protein>
    <submittedName>
        <fullName evidence="1">Uncharacterized protein</fullName>
    </submittedName>
</protein>
<organism evidence="1 2">
    <name type="scientific">Rhododendron griersonianum</name>
    <dbReference type="NCBI Taxonomy" id="479676"/>
    <lineage>
        <taxon>Eukaryota</taxon>
        <taxon>Viridiplantae</taxon>
        <taxon>Streptophyta</taxon>
        <taxon>Embryophyta</taxon>
        <taxon>Tracheophyta</taxon>
        <taxon>Spermatophyta</taxon>
        <taxon>Magnoliopsida</taxon>
        <taxon>eudicotyledons</taxon>
        <taxon>Gunneridae</taxon>
        <taxon>Pentapetalae</taxon>
        <taxon>asterids</taxon>
        <taxon>Ericales</taxon>
        <taxon>Ericaceae</taxon>
        <taxon>Ericoideae</taxon>
        <taxon>Rhodoreae</taxon>
        <taxon>Rhododendron</taxon>
    </lineage>
</organism>
<reference evidence="1" key="1">
    <citation type="submission" date="2020-08" db="EMBL/GenBank/DDBJ databases">
        <title>Plant Genome Project.</title>
        <authorList>
            <person name="Zhang R.-G."/>
        </authorList>
    </citation>
    <scope>NUCLEOTIDE SEQUENCE</scope>
    <source>
        <strain evidence="1">WSP0</strain>
        <tissue evidence="1">Leaf</tissue>
    </source>
</reference>
<gene>
    <name evidence="1" type="ORF">RHGRI_024064</name>
</gene>